<evidence type="ECO:0008006" key="3">
    <source>
        <dbReference type="Google" id="ProtNLM"/>
    </source>
</evidence>
<dbReference type="OrthoDB" id="4802432at2759"/>
<sequence>MTGWNNLPNELRDMIADEVRGDIGKPQSSASNPYKSLPLVSRDWQYYFSHINFHTLFLDQDRLDGFKRYLDNNKSRQHHVKHIFLRVKLPDYDCSTCYQDEGEDESSQHKHLFFNTLQRLFTIISKGGWLDGTSQPWITLDIGIYSPSDGNHAFRDYRFSPDYHTDAEGEAYKRHRDQVASANDDPCPGWQRAIAKKKPLMGAKRRLLSIISCPGNFFSYWNTIKLALPQSKLKSFIFVSRLWRSLDRNFLAQLVCAAGKVAFLNVPELENLEIGAVKKQTVYFYASHTRKIGSHSLPGPAMRIIRTRSRPHSTT</sequence>
<protein>
    <recommendedName>
        <fullName evidence="3">F-box domain-containing protein</fullName>
    </recommendedName>
</protein>
<evidence type="ECO:0000313" key="1">
    <source>
        <dbReference type="EMBL" id="KAH6682301.1"/>
    </source>
</evidence>
<accession>A0A9P9A8V4</accession>
<name>A0A9P9A8V4_9PEZI</name>
<dbReference type="Proteomes" id="UP000770015">
    <property type="component" value="Unassembled WGS sequence"/>
</dbReference>
<comment type="caution">
    <text evidence="1">The sequence shown here is derived from an EMBL/GenBank/DDBJ whole genome shotgun (WGS) entry which is preliminary data.</text>
</comment>
<dbReference type="AlphaFoldDB" id="A0A9P9A8V4"/>
<keyword evidence="2" id="KW-1185">Reference proteome</keyword>
<evidence type="ECO:0000313" key="2">
    <source>
        <dbReference type="Proteomes" id="UP000770015"/>
    </source>
</evidence>
<dbReference type="EMBL" id="JAGSXJ010000018">
    <property type="protein sequence ID" value="KAH6682301.1"/>
    <property type="molecule type" value="Genomic_DNA"/>
</dbReference>
<gene>
    <name evidence="1" type="ORF">F5X68DRAFT_263279</name>
</gene>
<organism evidence="1 2">
    <name type="scientific">Plectosphaerella plurivora</name>
    <dbReference type="NCBI Taxonomy" id="936078"/>
    <lineage>
        <taxon>Eukaryota</taxon>
        <taxon>Fungi</taxon>
        <taxon>Dikarya</taxon>
        <taxon>Ascomycota</taxon>
        <taxon>Pezizomycotina</taxon>
        <taxon>Sordariomycetes</taxon>
        <taxon>Hypocreomycetidae</taxon>
        <taxon>Glomerellales</taxon>
        <taxon>Plectosphaerellaceae</taxon>
        <taxon>Plectosphaerella</taxon>
    </lineage>
</organism>
<proteinExistence type="predicted"/>
<reference evidence="1" key="1">
    <citation type="journal article" date="2021" name="Nat. Commun.">
        <title>Genetic determinants of endophytism in the Arabidopsis root mycobiome.</title>
        <authorList>
            <person name="Mesny F."/>
            <person name="Miyauchi S."/>
            <person name="Thiergart T."/>
            <person name="Pickel B."/>
            <person name="Atanasova L."/>
            <person name="Karlsson M."/>
            <person name="Huettel B."/>
            <person name="Barry K.W."/>
            <person name="Haridas S."/>
            <person name="Chen C."/>
            <person name="Bauer D."/>
            <person name="Andreopoulos W."/>
            <person name="Pangilinan J."/>
            <person name="LaButti K."/>
            <person name="Riley R."/>
            <person name="Lipzen A."/>
            <person name="Clum A."/>
            <person name="Drula E."/>
            <person name="Henrissat B."/>
            <person name="Kohler A."/>
            <person name="Grigoriev I.V."/>
            <person name="Martin F.M."/>
            <person name="Hacquard S."/>
        </authorList>
    </citation>
    <scope>NUCLEOTIDE SEQUENCE</scope>
    <source>
        <strain evidence="1">MPI-SDFR-AT-0117</strain>
    </source>
</reference>